<dbReference type="PANTHER" id="PTHR44329:SF214">
    <property type="entry name" value="PROTEIN KINASE DOMAIN-CONTAINING PROTEIN"/>
    <property type="match status" value="1"/>
</dbReference>
<dbReference type="GO" id="GO:0005524">
    <property type="term" value="F:ATP binding"/>
    <property type="evidence" value="ECO:0007669"/>
    <property type="project" value="InterPro"/>
</dbReference>
<feature type="domain" description="Protein kinase" evidence="1">
    <location>
        <begin position="218"/>
        <end position="494"/>
    </location>
</feature>
<dbReference type="InterPro" id="IPR001245">
    <property type="entry name" value="Ser-Thr/Tyr_kinase_cat_dom"/>
</dbReference>
<dbReference type="PROSITE" id="PS50011">
    <property type="entry name" value="PROTEIN_KINASE_DOM"/>
    <property type="match status" value="1"/>
</dbReference>
<dbReference type="EMBL" id="MAYM02000849">
    <property type="protein sequence ID" value="RLN32338.1"/>
    <property type="molecule type" value="Genomic_DNA"/>
</dbReference>
<name>A0A3R7G6L8_9STRA</name>
<gene>
    <name evidence="2" type="ORF">BBI17_008177</name>
</gene>
<dbReference type="PANTHER" id="PTHR44329">
    <property type="entry name" value="SERINE/THREONINE-PROTEIN KINASE TNNI3K-RELATED"/>
    <property type="match status" value="1"/>
</dbReference>
<dbReference type="Pfam" id="PF07714">
    <property type="entry name" value="PK_Tyr_Ser-Thr"/>
    <property type="match status" value="1"/>
</dbReference>
<sequence>MIIFASLKIWPLLQKHFQMCRYTVALLLLQALWAFQTSASRTFVLSRDNNATASLSGATVISVQLSAASFGLLGASQDLSPVTFDSYVAGAEWTLKNWSQPVTEVLGGSVSDQSVLVDVQFPDKVGVGITKLLLQADTIPLDSVDLSLVFGNDALAGLTEISQVHVNATVVLVAVASFFSRFKKKASKFVEERLTFSNHEDVLLSDRRDEAESELPLTGNAKILADMDLGKDQVKVHKKLGVQGLWLGEYKDMKVVALRFVPRELELPRSDLNAIRLSYAPLKHDNIVYFWGSSWNDRDEVVLVAEHMSKGSLRAVLADQQTDLSWPQRIQMGKDISSGLSFLRSTQGVKLSRNLTAKSVLVNEQITCKLDIFDYASSLRTDLVPVRSFGNGDIATRAPELLKGSEITAAAEVYALGVIFCEISSRSKVFEHVSEERGPTLADIFIATEVAAQRLKPSPAEDTPAEFRQLTLQCLAYEPSDRPNISDILKALSK</sequence>
<evidence type="ECO:0000313" key="2">
    <source>
        <dbReference type="EMBL" id="RLN32338.1"/>
    </source>
</evidence>
<comment type="caution">
    <text evidence="2">The sequence shown here is derived from an EMBL/GenBank/DDBJ whole genome shotgun (WGS) entry which is preliminary data.</text>
</comment>
<dbReference type="InterPro" id="IPR000719">
    <property type="entry name" value="Prot_kinase_dom"/>
</dbReference>
<dbReference type="InterPro" id="IPR011009">
    <property type="entry name" value="Kinase-like_dom_sf"/>
</dbReference>
<proteinExistence type="predicted"/>
<evidence type="ECO:0000313" key="3">
    <source>
        <dbReference type="Proteomes" id="UP000285883"/>
    </source>
</evidence>
<dbReference type="Gene3D" id="1.10.510.10">
    <property type="entry name" value="Transferase(Phosphotransferase) domain 1"/>
    <property type="match status" value="1"/>
</dbReference>
<dbReference type="SUPFAM" id="SSF56112">
    <property type="entry name" value="Protein kinase-like (PK-like)"/>
    <property type="match status" value="1"/>
</dbReference>
<protein>
    <recommendedName>
        <fullName evidence="1">Protein kinase domain-containing protein</fullName>
    </recommendedName>
</protein>
<dbReference type="GO" id="GO:0004674">
    <property type="term" value="F:protein serine/threonine kinase activity"/>
    <property type="evidence" value="ECO:0007669"/>
    <property type="project" value="TreeGrafter"/>
</dbReference>
<dbReference type="AlphaFoldDB" id="A0A3R7G6L8"/>
<dbReference type="InterPro" id="IPR051681">
    <property type="entry name" value="Ser/Thr_Kinases-Pseudokinases"/>
</dbReference>
<accession>A0A3R7G6L8</accession>
<dbReference type="Proteomes" id="UP000285883">
    <property type="component" value="Unassembled WGS sequence"/>
</dbReference>
<organism evidence="2 3">
    <name type="scientific">Phytophthora kernoviae</name>
    <dbReference type="NCBI Taxonomy" id="325452"/>
    <lineage>
        <taxon>Eukaryota</taxon>
        <taxon>Sar</taxon>
        <taxon>Stramenopiles</taxon>
        <taxon>Oomycota</taxon>
        <taxon>Peronosporomycetes</taxon>
        <taxon>Peronosporales</taxon>
        <taxon>Peronosporaceae</taxon>
        <taxon>Phytophthora</taxon>
    </lineage>
</organism>
<reference evidence="2 3" key="1">
    <citation type="submission" date="2018-07" db="EMBL/GenBank/DDBJ databases">
        <title>Genome sequencing of oomycete isolates from Chile give support for New Zealand origin for Phytophthora kernoviae and make available the first Nothophytophthora sp. genome.</title>
        <authorList>
            <person name="Studholme D.J."/>
            <person name="Sanfuentes E."/>
            <person name="Panda P."/>
            <person name="Hill R."/>
            <person name="Sambles C."/>
            <person name="Grant M."/>
            <person name="Williams N.M."/>
            <person name="Mcdougal R.L."/>
        </authorList>
    </citation>
    <scope>NUCLEOTIDE SEQUENCE [LARGE SCALE GENOMIC DNA]</scope>
    <source>
        <strain evidence="2">Chile2</strain>
    </source>
</reference>
<evidence type="ECO:0000259" key="1">
    <source>
        <dbReference type="PROSITE" id="PS50011"/>
    </source>
</evidence>